<sequence length="261" mass="26394">MAQPPSEPPAKPGELVTAVLLVAHGSSDPRAAASTRALARAVAAQRPGLDVRTSFLDHAGPRPDAVLLDMQRLGHRSAVVVPLLLTSAFHGRIDLPAVIDRAVSSGLSMRVYVTDVLGPVGGVVPPLLVAALRRQLPAVEADGVVMIAAGTRDDLARHTVDLTAAELGRSLGLPCRAAFASGSPVTGAVAVSALRAGGCARVAISSYFLAPGKLHEAAVASAVSAGALEPAAPPLGCALDLARLVVARIGRVSPETVDLAA</sequence>
<keyword evidence="4" id="KW-1185">Reference proteome</keyword>
<dbReference type="SUPFAM" id="SSF53800">
    <property type="entry name" value="Chelatase"/>
    <property type="match status" value="1"/>
</dbReference>
<proteinExistence type="predicted"/>
<organism evidence="3 4">
    <name type="scientific">Dactylosporangium maewongense</name>
    <dbReference type="NCBI Taxonomy" id="634393"/>
    <lineage>
        <taxon>Bacteria</taxon>
        <taxon>Bacillati</taxon>
        <taxon>Actinomycetota</taxon>
        <taxon>Actinomycetes</taxon>
        <taxon>Micromonosporales</taxon>
        <taxon>Micromonosporaceae</taxon>
        <taxon>Dactylosporangium</taxon>
    </lineage>
</organism>
<evidence type="ECO:0000313" key="4">
    <source>
        <dbReference type="Proteomes" id="UP001501470"/>
    </source>
</evidence>
<dbReference type="EMBL" id="BAAAQD010000008">
    <property type="protein sequence ID" value="GAA1521641.1"/>
    <property type="molecule type" value="Genomic_DNA"/>
</dbReference>
<protein>
    <submittedName>
        <fullName evidence="3">Sirohydrochlorin chelatase</fullName>
    </submittedName>
</protein>
<evidence type="ECO:0000256" key="2">
    <source>
        <dbReference type="ARBA" id="ARBA00023239"/>
    </source>
</evidence>
<keyword evidence="2" id="KW-0456">Lyase</keyword>
<dbReference type="InterPro" id="IPR002762">
    <property type="entry name" value="CbiX-like"/>
</dbReference>
<dbReference type="Proteomes" id="UP001501470">
    <property type="component" value="Unassembled WGS sequence"/>
</dbReference>
<dbReference type="InterPro" id="IPR050963">
    <property type="entry name" value="Sirohydro_Cobaltochel/CbiX"/>
</dbReference>
<dbReference type="CDD" id="cd03416">
    <property type="entry name" value="CbiX_SirB_N"/>
    <property type="match status" value="1"/>
</dbReference>
<name>A0ABP4LH31_9ACTN</name>
<evidence type="ECO:0000313" key="3">
    <source>
        <dbReference type="EMBL" id="GAA1521641.1"/>
    </source>
</evidence>
<gene>
    <name evidence="3" type="ORF">GCM10009827_041920</name>
</gene>
<dbReference type="Gene3D" id="3.40.50.1400">
    <property type="match status" value="2"/>
</dbReference>
<dbReference type="PANTHER" id="PTHR33542:SF5">
    <property type="entry name" value="FERROCHELATASE CHE1"/>
    <property type="match status" value="1"/>
</dbReference>
<comment type="caution">
    <text evidence="3">The sequence shown here is derived from an EMBL/GenBank/DDBJ whole genome shotgun (WGS) entry which is preliminary data.</text>
</comment>
<keyword evidence="1" id="KW-0479">Metal-binding</keyword>
<dbReference type="Pfam" id="PF01903">
    <property type="entry name" value="CbiX"/>
    <property type="match status" value="1"/>
</dbReference>
<dbReference type="PANTHER" id="PTHR33542">
    <property type="entry name" value="SIROHYDROCHLORIN FERROCHELATASE, CHLOROPLASTIC"/>
    <property type="match status" value="1"/>
</dbReference>
<evidence type="ECO:0000256" key="1">
    <source>
        <dbReference type="ARBA" id="ARBA00022723"/>
    </source>
</evidence>
<reference evidence="4" key="1">
    <citation type="journal article" date="2019" name="Int. J. Syst. Evol. Microbiol.">
        <title>The Global Catalogue of Microorganisms (GCM) 10K type strain sequencing project: providing services to taxonomists for standard genome sequencing and annotation.</title>
        <authorList>
            <consortium name="The Broad Institute Genomics Platform"/>
            <consortium name="The Broad Institute Genome Sequencing Center for Infectious Disease"/>
            <person name="Wu L."/>
            <person name="Ma J."/>
        </authorList>
    </citation>
    <scope>NUCLEOTIDE SEQUENCE [LARGE SCALE GENOMIC DNA]</scope>
    <source>
        <strain evidence="4">JCM 15933</strain>
    </source>
</reference>
<accession>A0ABP4LH31</accession>